<gene>
    <name evidence="2" type="ORF">Cvel_23239</name>
</gene>
<feature type="compositionally biased region" description="Basic and acidic residues" evidence="1">
    <location>
        <begin position="749"/>
        <end position="758"/>
    </location>
</feature>
<feature type="compositionally biased region" description="Basic and acidic residues" evidence="1">
    <location>
        <begin position="219"/>
        <end position="239"/>
    </location>
</feature>
<dbReference type="EMBL" id="CDMZ01001517">
    <property type="protein sequence ID" value="CEM33783.1"/>
    <property type="molecule type" value="Genomic_DNA"/>
</dbReference>
<feature type="compositionally biased region" description="Low complexity" evidence="1">
    <location>
        <begin position="1544"/>
        <end position="1553"/>
    </location>
</feature>
<feature type="compositionally biased region" description="Polar residues" evidence="1">
    <location>
        <begin position="1448"/>
        <end position="1461"/>
    </location>
</feature>
<feature type="region of interest" description="Disordered" evidence="1">
    <location>
        <begin position="1081"/>
        <end position="1634"/>
    </location>
</feature>
<feature type="region of interest" description="Disordered" evidence="1">
    <location>
        <begin position="165"/>
        <end position="277"/>
    </location>
</feature>
<feature type="compositionally biased region" description="Acidic residues" evidence="1">
    <location>
        <begin position="1374"/>
        <end position="1394"/>
    </location>
</feature>
<feature type="compositionally biased region" description="Acidic residues" evidence="1">
    <location>
        <begin position="1506"/>
        <end position="1515"/>
    </location>
</feature>
<feature type="compositionally biased region" description="Basic and acidic residues" evidence="1">
    <location>
        <begin position="265"/>
        <end position="274"/>
    </location>
</feature>
<feature type="compositionally biased region" description="Basic and acidic residues" evidence="1">
    <location>
        <begin position="1395"/>
        <end position="1430"/>
    </location>
</feature>
<name>A0A0G4GSV7_9ALVE</name>
<feature type="compositionally biased region" description="Polar residues" evidence="1">
    <location>
        <begin position="1180"/>
        <end position="1191"/>
    </location>
</feature>
<proteinExistence type="predicted"/>
<feature type="compositionally biased region" description="Polar residues" evidence="1">
    <location>
        <begin position="946"/>
        <end position="961"/>
    </location>
</feature>
<feature type="compositionally biased region" description="Acidic residues" evidence="1">
    <location>
        <begin position="1134"/>
        <end position="1144"/>
    </location>
</feature>
<protein>
    <submittedName>
        <fullName evidence="2">Uncharacterized protein</fullName>
    </submittedName>
</protein>
<evidence type="ECO:0000256" key="1">
    <source>
        <dbReference type="SAM" id="MobiDB-lite"/>
    </source>
</evidence>
<sequence length="1634" mass="179496">MDLDYSRMMALGEDKEEEEVESIQQWVQTCEPEFRVRSGTDNGGAKKKFADSSYVYSPVYEAELNKAMAQAHDVLEKLQQFKIFPVLKATLALDLVRKVAAFGKECQAWDSRFKLVENAQEALEKHIGEVKSERAALRSFWANMDEPERRLVADSNRHLVELQPHHANLLTSDPTTECPPVEEGDPDPKLSEAERDKHSTEGSEHEGGGVEGGVEEPVEEQKGKGGEKAGARLKEKEHGATTALVVRAKGQNGEGAGGRSNRQKKKEERKEKQRQSVIAAAEERRPQMSIHMFLSDWMEGHFCTVLQEALEVTQAQANVGPYLTNRFKHYRIVFDQVLEEHVWNEECKQCVRQKNVMMGLLKSVSAKASPKRHAFEQIVRKLKNVPWPETSSRADLQIDDFLFDEDFQAQLRSRYDGREGITSIWSETGTDYVDLLRARIHGITSIRHKIIYFAEAWSAVASGLAEPRHSDAARYMKKPDTKRILAVAKKDSALENFEKLIEAEIKGFEPPAEWQQTHHVPFRGRGGIRLGTDSDDEVEVGGASEIDLDIDDLEDDGSALCRRIRSQRARCGVEQSVMQSALGNIHARSVTGSRWHQTLRSAERAGNLSEGCQPLSASSAARRSSLLVEQYEREERERGRRREELGAVHISGGRGGTMRVERMAGGVGGMPVCASEGSEGEERFAAELDADLARAAFGDMGAEVSRHRKALASHLHHHRLPHTGHLRSSYRAARGVGTDSESEEEDLGEGVHGELEELEDRSRIAAARESLRAQGFTSRDVEAKILAAAEAETKGGSLRFNRVHGATGRISRLQQTDRDVEREGRLLHLQREDREELPSKVTRALIRSQVGETGRSFLHRTISPRTGADALAGIEVHGDSGDSDDEEGVGESENEDYAGVGEGEEEEEDDEDGEDLPEVHEHPVLNTFLKRTNPARELGENPKKLTPTSHRMQSFSPTTAGEVQRHVLSSGRPPIFRSQASRASEVLRSGKAAALLSAGKSSLLSRKFEDLDPKIFSDHYQASSAARLISSSSALTHAQMVRETEEAIEKLAGLNLKEAGQKQLLQSLDSRKTERLRAILAKSQQQQQQTAKHVSVSTQPGAAPSSGNVLTSSKAKEKQKHQVREDIIRKFIDGEEPNEEELDAAESVASSEEHNEAEEKSANEDESPSSPKIRLHTQRADQSAQTNNTADADTDSHFHSLCGSKHTNTNRGLRAGGSASVSPGLTSGHPDLDDAENEQEAAEDDEKWHDAVEPNASSDRLSDDPPLDVDAMVRMQCADDSSSSYSDGDNLDSLTGASGSFFNPPPRVAKARSQTDKNRKSSNRNNMEEEKEVDELPVPLPHSRQKARVLLEGRGGEGVSPRLVSLPAVRVEGSEEEDEEGEEGEGESSEEEEESHQAVKEQDKRGEENADKKGDRNTKGTTMEVEKKPLDQIIRLNDWNLPRVPPLSTDSLNRTTSNTIVNEDAEELVRGRADQKKEKGKIGGAVVVKPDQTVPSPPPKVRGAGGEEEEEDEDAAPATARSQSDSASQASDAEGGADVGGGRSSPSSSASSSEDADEDEHGEGGVRASVQAVPRLSGKGKGKGEPAQKEKVGTKQKYLRSPRGGGSLDGQTEENEFAKPWFKTAISKEEKQEA</sequence>
<feature type="compositionally biased region" description="Acidic residues" evidence="1">
    <location>
        <begin position="881"/>
        <end position="916"/>
    </location>
</feature>
<evidence type="ECO:0000313" key="2">
    <source>
        <dbReference type="EMBL" id="CEM33783.1"/>
    </source>
</evidence>
<feature type="compositionally biased region" description="Low complexity" evidence="1">
    <location>
        <begin position="1516"/>
        <end position="1533"/>
    </location>
</feature>
<feature type="compositionally biased region" description="Basic and acidic residues" evidence="1">
    <location>
        <begin position="186"/>
        <end position="208"/>
    </location>
</feature>
<feature type="compositionally biased region" description="Basic and acidic residues" evidence="1">
    <location>
        <begin position="1467"/>
        <end position="1481"/>
    </location>
</feature>
<feature type="compositionally biased region" description="Basic and acidic residues" evidence="1">
    <location>
        <begin position="1582"/>
        <end position="1593"/>
    </location>
</feature>
<feature type="compositionally biased region" description="Polar residues" evidence="1">
    <location>
        <begin position="1090"/>
        <end position="1113"/>
    </location>
</feature>
<feature type="compositionally biased region" description="Low complexity" evidence="1">
    <location>
        <begin position="1279"/>
        <end position="1293"/>
    </location>
</feature>
<feature type="compositionally biased region" description="Basic and acidic residues" evidence="1">
    <location>
        <begin position="1114"/>
        <end position="1133"/>
    </location>
</feature>
<dbReference type="VEuPathDB" id="CryptoDB:Cvel_23239"/>
<feature type="region of interest" description="Disordered" evidence="1">
    <location>
        <begin position="726"/>
        <end position="758"/>
    </location>
</feature>
<feature type="compositionally biased region" description="Acidic residues" evidence="1">
    <location>
        <begin position="1233"/>
        <end position="1245"/>
    </location>
</feature>
<accession>A0A0G4GSV7</accession>
<reference evidence="2" key="1">
    <citation type="submission" date="2014-11" db="EMBL/GenBank/DDBJ databases">
        <authorList>
            <person name="Otto D Thomas"/>
            <person name="Naeem Raeece"/>
        </authorList>
    </citation>
    <scope>NUCLEOTIDE SEQUENCE</scope>
</reference>
<organism evidence="2">
    <name type="scientific">Chromera velia CCMP2878</name>
    <dbReference type="NCBI Taxonomy" id="1169474"/>
    <lineage>
        <taxon>Eukaryota</taxon>
        <taxon>Sar</taxon>
        <taxon>Alveolata</taxon>
        <taxon>Colpodellida</taxon>
        <taxon>Chromeraceae</taxon>
        <taxon>Chromera</taxon>
    </lineage>
</organism>
<feature type="compositionally biased region" description="Basic and acidic residues" evidence="1">
    <location>
        <begin position="1151"/>
        <end position="1163"/>
    </location>
</feature>
<feature type="region of interest" description="Disordered" evidence="1">
    <location>
        <begin position="875"/>
        <end position="974"/>
    </location>
</feature>